<dbReference type="Gene3D" id="3.90.1150.10">
    <property type="entry name" value="Aspartate Aminotransferase, domain 1"/>
    <property type="match status" value="1"/>
</dbReference>
<proteinExistence type="predicted"/>
<name>A0ABR9ZUF1_9FIRM</name>
<feature type="domain" description="Aminotransferase class I/classII large" evidence="5">
    <location>
        <begin position="59"/>
        <end position="382"/>
    </location>
</feature>
<dbReference type="GO" id="GO:0008483">
    <property type="term" value="F:transaminase activity"/>
    <property type="evidence" value="ECO:0007669"/>
    <property type="project" value="UniProtKB-KW"/>
</dbReference>
<evidence type="ECO:0000313" key="7">
    <source>
        <dbReference type="Proteomes" id="UP000614200"/>
    </source>
</evidence>
<dbReference type="InterPro" id="IPR004839">
    <property type="entry name" value="Aminotransferase_I/II_large"/>
</dbReference>
<dbReference type="InterPro" id="IPR015422">
    <property type="entry name" value="PyrdxlP-dep_Trfase_small"/>
</dbReference>
<dbReference type="Gene3D" id="3.40.640.10">
    <property type="entry name" value="Type I PLP-dependent aspartate aminotransferase-like (Major domain)"/>
    <property type="match status" value="1"/>
</dbReference>
<evidence type="ECO:0000256" key="2">
    <source>
        <dbReference type="ARBA" id="ARBA00022576"/>
    </source>
</evidence>
<dbReference type="InterPro" id="IPR050859">
    <property type="entry name" value="Class-I_PLP-dep_aminotransf"/>
</dbReference>
<dbReference type="CDD" id="cd00609">
    <property type="entry name" value="AAT_like"/>
    <property type="match status" value="1"/>
</dbReference>
<comment type="cofactor">
    <cofactor evidence="1">
        <name>pyridoxal 5'-phosphate</name>
        <dbReference type="ChEBI" id="CHEBI:597326"/>
    </cofactor>
</comment>
<evidence type="ECO:0000259" key="5">
    <source>
        <dbReference type="Pfam" id="PF00155"/>
    </source>
</evidence>
<dbReference type="Proteomes" id="UP000614200">
    <property type="component" value="Unassembled WGS sequence"/>
</dbReference>
<dbReference type="PANTHER" id="PTHR42790:SF19">
    <property type="entry name" value="KYNURENINE_ALPHA-AMINOADIPATE AMINOTRANSFERASE, MITOCHONDRIAL"/>
    <property type="match status" value="1"/>
</dbReference>
<organism evidence="6 7">
    <name type="scientific">Fusibacter ferrireducens</name>
    <dbReference type="NCBI Taxonomy" id="2785058"/>
    <lineage>
        <taxon>Bacteria</taxon>
        <taxon>Bacillati</taxon>
        <taxon>Bacillota</taxon>
        <taxon>Clostridia</taxon>
        <taxon>Eubacteriales</taxon>
        <taxon>Eubacteriales Family XII. Incertae Sedis</taxon>
        <taxon>Fusibacter</taxon>
    </lineage>
</organism>
<keyword evidence="7" id="KW-1185">Reference proteome</keyword>
<evidence type="ECO:0000256" key="1">
    <source>
        <dbReference type="ARBA" id="ARBA00001933"/>
    </source>
</evidence>
<keyword evidence="3" id="KW-0808">Transferase</keyword>
<dbReference type="Pfam" id="PF00155">
    <property type="entry name" value="Aminotran_1_2"/>
    <property type="match status" value="1"/>
</dbReference>
<accession>A0ABR9ZUF1</accession>
<dbReference type="RefSeq" id="WP_194702325.1">
    <property type="nucleotide sequence ID" value="NZ_JADKNH010000007.1"/>
</dbReference>
<dbReference type="InterPro" id="IPR015424">
    <property type="entry name" value="PyrdxlP-dep_Trfase"/>
</dbReference>
<evidence type="ECO:0000313" key="6">
    <source>
        <dbReference type="EMBL" id="MBF4694093.1"/>
    </source>
</evidence>
<keyword evidence="2 6" id="KW-0032">Aminotransferase</keyword>
<gene>
    <name evidence="6" type="ORF">ISU02_13310</name>
</gene>
<evidence type="ECO:0000256" key="3">
    <source>
        <dbReference type="ARBA" id="ARBA00022679"/>
    </source>
</evidence>
<protein>
    <submittedName>
        <fullName evidence="6">PLP-dependent aminotransferase family protein</fullName>
    </submittedName>
</protein>
<dbReference type="SUPFAM" id="SSF53383">
    <property type="entry name" value="PLP-dependent transferases"/>
    <property type="match status" value="1"/>
</dbReference>
<reference evidence="6 7" key="1">
    <citation type="submission" date="2020-11" db="EMBL/GenBank/DDBJ databases">
        <title>Fusibacter basophilias sp. nov.</title>
        <authorList>
            <person name="Qiu D."/>
        </authorList>
    </citation>
    <scope>NUCLEOTIDE SEQUENCE [LARGE SCALE GENOMIC DNA]</scope>
    <source>
        <strain evidence="6 7">Q10-2</strain>
    </source>
</reference>
<comment type="caution">
    <text evidence="6">The sequence shown here is derived from an EMBL/GenBank/DDBJ whole genome shotgun (WGS) entry which is preliminary data.</text>
</comment>
<sequence length="393" mass="44370">MVEFFSKVAVEAKASDVRELLKLTKIPGMISFAGGLPSPDAFPVEEMKGVAVDVIDKHGYKAMQYGTTEGLAELRTLIKDIMAKRHVNTDISNILITTGSQQGLDLCGKVFINKGDKIACESPTYLAAISALKPYQPQFVEIDMDEEGMRLDHLEKQLQSEKIKFIYTIPDFQNPSGRSMTIERRRAMVDLANKYDVLIVEDSPYSELAYDQEAYAPIKSFDTEGRVIYLSTFSKIVCPGFRVGWICADEKYLSKYIILKQGLDLHTNQFSQYMIENYYSKYNMDQQIDQIKSLYRTKRDAMIEAIELHFPKSVKTSKPAGGMFLWVELPEGIDSKALLPKALEQKVAYVSGEAFYPNIPKKNTMRLNFSNSTVSEIHKGIKILGEILSEALL</sequence>
<dbReference type="EMBL" id="JADKNH010000007">
    <property type="protein sequence ID" value="MBF4694093.1"/>
    <property type="molecule type" value="Genomic_DNA"/>
</dbReference>
<dbReference type="InterPro" id="IPR015421">
    <property type="entry name" value="PyrdxlP-dep_Trfase_major"/>
</dbReference>
<evidence type="ECO:0000256" key="4">
    <source>
        <dbReference type="ARBA" id="ARBA00022898"/>
    </source>
</evidence>
<dbReference type="PANTHER" id="PTHR42790">
    <property type="entry name" value="AMINOTRANSFERASE"/>
    <property type="match status" value="1"/>
</dbReference>
<keyword evidence="4" id="KW-0663">Pyridoxal phosphate</keyword>